<accession>A0A9W4CLI8</accession>
<proteinExistence type="predicted"/>
<evidence type="ECO:0000256" key="1">
    <source>
        <dbReference type="ARBA" id="ARBA00000085"/>
    </source>
</evidence>
<dbReference type="CDD" id="cd00082">
    <property type="entry name" value="HisKA"/>
    <property type="match status" value="1"/>
</dbReference>
<dbReference type="Pfam" id="PF00512">
    <property type="entry name" value="HisKA"/>
    <property type="match status" value="1"/>
</dbReference>
<evidence type="ECO:0000256" key="2">
    <source>
        <dbReference type="ARBA" id="ARBA00012438"/>
    </source>
</evidence>
<dbReference type="PANTHER" id="PTHR43547">
    <property type="entry name" value="TWO-COMPONENT HISTIDINE KINASE"/>
    <property type="match status" value="1"/>
</dbReference>
<dbReference type="InterPro" id="IPR003661">
    <property type="entry name" value="HisK_dim/P_dom"/>
</dbReference>
<dbReference type="Pfam" id="PF00072">
    <property type="entry name" value="Response_reg"/>
    <property type="match status" value="1"/>
</dbReference>
<feature type="modified residue" description="4-aspartylphosphate" evidence="7">
    <location>
        <position position="61"/>
    </location>
</feature>
<evidence type="ECO:0000256" key="8">
    <source>
        <dbReference type="SAM" id="Coils"/>
    </source>
</evidence>
<dbReference type="SMART" id="SM00448">
    <property type="entry name" value="REC"/>
    <property type="match status" value="1"/>
</dbReference>
<dbReference type="FunFam" id="3.30.565.10:FF:000006">
    <property type="entry name" value="Sensor histidine kinase WalK"/>
    <property type="match status" value="1"/>
</dbReference>
<keyword evidence="5" id="KW-0418">Kinase</keyword>
<evidence type="ECO:0000256" key="6">
    <source>
        <dbReference type="ARBA" id="ARBA00023012"/>
    </source>
</evidence>
<dbReference type="SUPFAM" id="SSF47384">
    <property type="entry name" value="Homodimeric domain of signal transducing histidine kinase"/>
    <property type="match status" value="1"/>
</dbReference>
<evidence type="ECO:0000259" key="9">
    <source>
        <dbReference type="PROSITE" id="PS50109"/>
    </source>
</evidence>
<keyword evidence="8" id="KW-0175">Coiled coil</keyword>
<protein>
    <recommendedName>
        <fullName evidence="2">histidine kinase</fullName>
        <ecNumber evidence="2">2.7.13.3</ecNumber>
    </recommendedName>
</protein>
<dbReference type="Gene3D" id="3.40.50.2300">
    <property type="match status" value="1"/>
</dbReference>
<dbReference type="InterPro" id="IPR003594">
    <property type="entry name" value="HATPase_dom"/>
</dbReference>
<dbReference type="CDD" id="cd00075">
    <property type="entry name" value="HATPase"/>
    <property type="match status" value="1"/>
</dbReference>
<feature type="domain" description="Response regulatory" evidence="10">
    <location>
        <begin position="12"/>
        <end position="128"/>
    </location>
</feature>
<dbReference type="PRINTS" id="PR00344">
    <property type="entry name" value="BCTRLSENSOR"/>
</dbReference>
<dbReference type="RefSeq" id="WP_254173972.1">
    <property type="nucleotide sequence ID" value="NZ_LR882967.1"/>
</dbReference>
<organism evidence="11 12">
    <name type="scientific">Planktothrix pseudagardhii</name>
    <dbReference type="NCBI Taxonomy" id="132604"/>
    <lineage>
        <taxon>Bacteria</taxon>
        <taxon>Bacillati</taxon>
        <taxon>Cyanobacteriota</taxon>
        <taxon>Cyanophyceae</taxon>
        <taxon>Oscillatoriophycideae</taxon>
        <taxon>Oscillatoriales</taxon>
        <taxon>Microcoleaceae</taxon>
        <taxon>Planktothrix</taxon>
    </lineage>
</organism>
<dbReference type="PROSITE" id="PS50109">
    <property type="entry name" value="HIS_KIN"/>
    <property type="match status" value="1"/>
</dbReference>
<gene>
    <name evidence="11" type="ORF">NO713_02747</name>
</gene>
<dbReference type="PANTHER" id="PTHR43547:SF2">
    <property type="entry name" value="HYBRID SIGNAL TRANSDUCTION HISTIDINE KINASE C"/>
    <property type="match status" value="1"/>
</dbReference>
<name>A0A9W4CLI8_9CYAN</name>
<dbReference type="Gene3D" id="3.30.565.10">
    <property type="entry name" value="Histidine kinase-like ATPase, C-terminal domain"/>
    <property type="match status" value="1"/>
</dbReference>
<dbReference type="InterPro" id="IPR005467">
    <property type="entry name" value="His_kinase_dom"/>
</dbReference>
<feature type="domain" description="Histidine kinase" evidence="9">
    <location>
        <begin position="217"/>
        <end position="437"/>
    </location>
</feature>
<dbReference type="InterPro" id="IPR036097">
    <property type="entry name" value="HisK_dim/P_sf"/>
</dbReference>
<reference evidence="11" key="1">
    <citation type="submission" date="2020-09" db="EMBL/GenBank/DDBJ databases">
        <authorList>
            <person name="Blom J."/>
        </authorList>
    </citation>
    <scope>NUCLEOTIDE SEQUENCE</scope>
    <source>
        <strain evidence="11">No.713</strain>
    </source>
</reference>
<keyword evidence="12" id="KW-1185">Reference proteome</keyword>
<dbReference type="InterPro" id="IPR011006">
    <property type="entry name" value="CheY-like_superfamily"/>
</dbReference>
<comment type="catalytic activity">
    <reaction evidence="1">
        <text>ATP + protein L-histidine = ADP + protein N-phospho-L-histidine.</text>
        <dbReference type="EC" id="2.7.13.3"/>
    </reaction>
</comment>
<evidence type="ECO:0000313" key="11">
    <source>
        <dbReference type="EMBL" id="CAD5953793.1"/>
    </source>
</evidence>
<dbReference type="EMBL" id="LR882967">
    <property type="protein sequence ID" value="CAD5953793.1"/>
    <property type="molecule type" value="Genomic_DNA"/>
</dbReference>
<dbReference type="GO" id="GO:0000155">
    <property type="term" value="F:phosphorelay sensor kinase activity"/>
    <property type="evidence" value="ECO:0007669"/>
    <property type="project" value="InterPro"/>
</dbReference>
<evidence type="ECO:0000313" key="12">
    <source>
        <dbReference type="Proteomes" id="UP001153719"/>
    </source>
</evidence>
<dbReference type="SMART" id="SM00387">
    <property type="entry name" value="HATPase_c"/>
    <property type="match status" value="1"/>
</dbReference>
<dbReference type="CDD" id="cd19920">
    <property type="entry name" value="REC_PA4781-like"/>
    <property type="match status" value="1"/>
</dbReference>
<dbReference type="EC" id="2.7.13.3" evidence="2"/>
<sequence length="440" mass="49999">MKSNSATPSLANILIVDDVPDNLRVLSQVLLQQGYRVRKATNGQFALNSAQLMPPDLILLDVMMPELDGYEACRFLKADERTRDIPIIFITARDDIESKLMGFEVGGLDYITKPFDVQEVVVRVATQLKVSRLQKELQLQKEQLEQKNQQLEQEISDRITAQTELQNLNQELETKVEQRTQELRLRNQELISLQKKLEISLKKEQSLSEMKSQLITTISHEFRTPLTVIMTSNELIKYKIEKQQTQNLDRHLNRVNESVKRIEQILNSAIVLAQAESNLINFEPQILNLDLFTQQILEDWKSLENQSHPIKLSIKGNHPEIFKADPNFLKQILINLLTNAIRYSPEGGTINLELIYQPTEVIFKIRDRGIGIPESELDQVFDAFYRGSNADSISGTPGAGLGLTVVKRLVKLHQGTITLESILNQGTIVTLSLPVSEVKS</sequence>
<dbReference type="SUPFAM" id="SSF52172">
    <property type="entry name" value="CheY-like"/>
    <property type="match status" value="1"/>
</dbReference>
<evidence type="ECO:0000256" key="5">
    <source>
        <dbReference type="ARBA" id="ARBA00022777"/>
    </source>
</evidence>
<dbReference type="AlphaFoldDB" id="A0A9W4CLI8"/>
<keyword evidence="4" id="KW-0808">Transferase</keyword>
<evidence type="ECO:0000256" key="3">
    <source>
        <dbReference type="ARBA" id="ARBA00022553"/>
    </source>
</evidence>
<keyword evidence="6" id="KW-0902">Two-component regulatory system</keyword>
<dbReference type="KEGG" id="ppsu:NO713_02747"/>
<feature type="coiled-coil region" evidence="8">
    <location>
        <begin position="123"/>
        <end position="189"/>
    </location>
</feature>
<evidence type="ECO:0000256" key="4">
    <source>
        <dbReference type="ARBA" id="ARBA00022679"/>
    </source>
</evidence>
<keyword evidence="11" id="KW-0378">Hydrolase</keyword>
<dbReference type="InterPro" id="IPR001789">
    <property type="entry name" value="Sig_transdc_resp-reg_receiver"/>
</dbReference>
<evidence type="ECO:0000256" key="7">
    <source>
        <dbReference type="PROSITE-ProRule" id="PRU00169"/>
    </source>
</evidence>
<dbReference type="PROSITE" id="PS50110">
    <property type="entry name" value="RESPONSE_REGULATORY"/>
    <property type="match status" value="1"/>
</dbReference>
<dbReference type="Gene3D" id="1.10.287.130">
    <property type="match status" value="1"/>
</dbReference>
<dbReference type="InterPro" id="IPR036890">
    <property type="entry name" value="HATPase_C_sf"/>
</dbReference>
<dbReference type="Proteomes" id="UP001153719">
    <property type="component" value="Chromosome"/>
</dbReference>
<keyword evidence="3 7" id="KW-0597">Phosphoprotein</keyword>
<dbReference type="SUPFAM" id="SSF55874">
    <property type="entry name" value="ATPase domain of HSP90 chaperone/DNA topoisomerase II/histidine kinase"/>
    <property type="match status" value="1"/>
</dbReference>
<evidence type="ECO:0000259" key="10">
    <source>
        <dbReference type="PROSITE" id="PS50110"/>
    </source>
</evidence>
<dbReference type="Pfam" id="PF02518">
    <property type="entry name" value="HATPase_c"/>
    <property type="match status" value="1"/>
</dbReference>
<dbReference type="InterPro" id="IPR004358">
    <property type="entry name" value="Sig_transdc_His_kin-like_C"/>
</dbReference>
<dbReference type="GO" id="GO:0016787">
    <property type="term" value="F:hydrolase activity"/>
    <property type="evidence" value="ECO:0007669"/>
    <property type="project" value="UniProtKB-KW"/>
</dbReference>
<dbReference type="SMART" id="SM00388">
    <property type="entry name" value="HisKA"/>
    <property type="match status" value="1"/>
</dbReference>